<evidence type="ECO:0000256" key="1">
    <source>
        <dbReference type="SAM" id="MobiDB-lite"/>
    </source>
</evidence>
<comment type="caution">
    <text evidence="2">The sequence shown here is derived from an EMBL/GenBank/DDBJ whole genome shotgun (WGS) entry which is preliminary data.</text>
</comment>
<feature type="region of interest" description="Disordered" evidence="1">
    <location>
        <begin position="86"/>
        <end position="131"/>
    </location>
</feature>
<sequence>MAGLLAALTDLRDSRVHACCINSAPPRSEVPPFRTAQEQLAAMFGCHDPDLLTERVSALDFDGRRVPIACATLLLEGGTDALVKPGSQSAFREGNTNPRSCLKSWPDGEQTRGDGTVLLGDSQAGSSQPKL</sequence>
<proteinExistence type="predicted"/>
<keyword evidence="3" id="KW-1185">Reference proteome</keyword>
<dbReference type="RefSeq" id="WP_057742424.1">
    <property type="nucleotide sequence ID" value="NZ_LJYG01000022.1"/>
</dbReference>
<reference evidence="2 3" key="1">
    <citation type="submission" date="2015-09" db="EMBL/GenBank/DDBJ databases">
        <title>Draft Genome Sequence of Bradyrhizobium manausense Strain BR 3351T, a Novel Symbiotic Nitrogen-Fixing Alphaproteobacterium Isolated from Brazilian Amazon Rain Forest.</title>
        <authorList>
            <person name="De Araujo J.L."/>
            <person name="Zilli J.E."/>
        </authorList>
    </citation>
    <scope>NUCLEOTIDE SEQUENCE [LARGE SCALE GENOMIC DNA]</scope>
    <source>
        <strain evidence="2 3">BR3351</strain>
    </source>
</reference>
<protein>
    <submittedName>
        <fullName evidence="2">Uncharacterized protein</fullName>
    </submittedName>
</protein>
<feature type="compositionally biased region" description="Polar residues" evidence="1">
    <location>
        <begin position="86"/>
        <end position="99"/>
    </location>
</feature>
<evidence type="ECO:0000313" key="2">
    <source>
        <dbReference type="EMBL" id="KRQ16765.1"/>
    </source>
</evidence>
<dbReference type="EMBL" id="LJYG01000022">
    <property type="protein sequence ID" value="KRQ16765.1"/>
    <property type="molecule type" value="Genomic_DNA"/>
</dbReference>
<dbReference type="STRING" id="989370.AOQ71_04460"/>
<organism evidence="2 3">
    <name type="scientific">Bradyrhizobium manausense</name>
    <dbReference type="NCBI Taxonomy" id="989370"/>
    <lineage>
        <taxon>Bacteria</taxon>
        <taxon>Pseudomonadati</taxon>
        <taxon>Pseudomonadota</taxon>
        <taxon>Alphaproteobacteria</taxon>
        <taxon>Hyphomicrobiales</taxon>
        <taxon>Nitrobacteraceae</taxon>
        <taxon>Bradyrhizobium</taxon>
    </lineage>
</organism>
<dbReference type="OrthoDB" id="217645at2"/>
<name>A0A0R3E8J8_9BRAD</name>
<dbReference type="Proteomes" id="UP000051936">
    <property type="component" value="Unassembled WGS sequence"/>
</dbReference>
<gene>
    <name evidence="2" type="ORF">AOQ71_04460</name>
</gene>
<dbReference type="AlphaFoldDB" id="A0A0R3E8J8"/>
<accession>A0A0R3E8J8</accession>
<evidence type="ECO:0000313" key="3">
    <source>
        <dbReference type="Proteomes" id="UP000051936"/>
    </source>
</evidence>